<accession>A0A0F9Y0N2</accession>
<dbReference type="EMBL" id="LAZR01000019">
    <property type="protein sequence ID" value="KKO05362.1"/>
    <property type="molecule type" value="Genomic_DNA"/>
</dbReference>
<sequence>MTDVIIDAHALEDLLRNSFPDCEVRVEGGGGKFQVAMVGDAFSGLNAVKRQQLVYQHLNAHIRSGAVHAVSMNLLTPGESATA</sequence>
<gene>
    <name evidence="1" type="ORF">LCGC14_0076330</name>
</gene>
<dbReference type="InterPro" id="IPR036065">
    <property type="entry name" value="BolA-like_sf"/>
</dbReference>
<dbReference type="InterPro" id="IPR002634">
    <property type="entry name" value="BolA"/>
</dbReference>
<dbReference type="PIRSF" id="PIRSF003113">
    <property type="entry name" value="BolA"/>
    <property type="match status" value="1"/>
</dbReference>
<dbReference type="SUPFAM" id="SSF82657">
    <property type="entry name" value="BolA-like"/>
    <property type="match status" value="1"/>
</dbReference>
<dbReference type="AlphaFoldDB" id="A0A0F9Y0N2"/>
<comment type="caution">
    <text evidence="1">The sequence shown here is derived from an EMBL/GenBank/DDBJ whole genome shotgun (WGS) entry which is preliminary data.</text>
</comment>
<protein>
    <recommendedName>
        <fullName evidence="2">BolA family protein</fullName>
    </recommendedName>
</protein>
<evidence type="ECO:0008006" key="2">
    <source>
        <dbReference type="Google" id="ProtNLM"/>
    </source>
</evidence>
<reference evidence="1" key="1">
    <citation type="journal article" date="2015" name="Nature">
        <title>Complex archaea that bridge the gap between prokaryotes and eukaryotes.</title>
        <authorList>
            <person name="Spang A."/>
            <person name="Saw J.H."/>
            <person name="Jorgensen S.L."/>
            <person name="Zaremba-Niedzwiedzka K."/>
            <person name="Martijn J."/>
            <person name="Lind A.E."/>
            <person name="van Eijk R."/>
            <person name="Schleper C."/>
            <person name="Guy L."/>
            <person name="Ettema T.J."/>
        </authorList>
    </citation>
    <scope>NUCLEOTIDE SEQUENCE</scope>
</reference>
<evidence type="ECO:0000313" key="1">
    <source>
        <dbReference type="EMBL" id="KKO05362.1"/>
    </source>
</evidence>
<dbReference type="Gene3D" id="3.30.300.90">
    <property type="entry name" value="BolA-like"/>
    <property type="match status" value="1"/>
</dbReference>
<dbReference type="Pfam" id="PF01722">
    <property type="entry name" value="BolA"/>
    <property type="match status" value="1"/>
</dbReference>
<name>A0A0F9Y0N2_9ZZZZ</name>
<proteinExistence type="predicted"/>
<organism evidence="1">
    <name type="scientific">marine sediment metagenome</name>
    <dbReference type="NCBI Taxonomy" id="412755"/>
    <lineage>
        <taxon>unclassified sequences</taxon>
        <taxon>metagenomes</taxon>
        <taxon>ecological metagenomes</taxon>
    </lineage>
</organism>